<dbReference type="GO" id="GO:0005829">
    <property type="term" value="C:cytosol"/>
    <property type="evidence" value="ECO:0007669"/>
    <property type="project" value="TreeGrafter"/>
</dbReference>
<proteinExistence type="predicted"/>
<dbReference type="EMBL" id="JALGBI010000001">
    <property type="protein sequence ID" value="MCJ0762958.1"/>
    <property type="molecule type" value="Genomic_DNA"/>
</dbReference>
<dbReference type="GO" id="GO:0016491">
    <property type="term" value="F:oxidoreductase activity"/>
    <property type="evidence" value="ECO:0007669"/>
    <property type="project" value="InterPro"/>
</dbReference>
<dbReference type="RefSeq" id="WP_243305524.1">
    <property type="nucleotide sequence ID" value="NZ_JALGBI010000001.1"/>
</dbReference>
<dbReference type="Proteomes" id="UP001139447">
    <property type="component" value="Unassembled WGS sequence"/>
</dbReference>
<comment type="caution">
    <text evidence="2">The sequence shown here is derived from an EMBL/GenBank/DDBJ whole genome shotgun (WGS) entry which is preliminary data.</text>
</comment>
<accession>A0A9X1VTD3</accession>
<reference evidence="2" key="1">
    <citation type="submission" date="2022-03" db="EMBL/GenBank/DDBJ databases">
        <authorList>
            <person name="Woo C.Y."/>
        </authorList>
    </citation>
    <scope>NUCLEOTIDE SEQUENCE</scope>
    <source>
        <strain evidence="2">CYS-02</strain>
    </source>
</reference>
<protein>
    <submittedName>
        <fullName evidence="2">Aldo/keto reductase</fullName>
    </submittedName>
</protein>
<dbReference type="Pfam" id="PF00248">
    <property type="entry name" value="Aldo_ket_red"/>
    <property type="match status" value="1"/>
</dbReference>
<dbReference type="InterPro" id="IPR036812">
    <property type="entry name" value="NAD(P)_OxRdtase_dom_sf"/>
</dbReference>
<evidence type="ECO:0000259" key="1">
    <source>
        <dbReference type="Pfam" id="PF00248"/>
    </source>
</evidence>
<organism evidence="2 3">
    <name type="scientific">Variovorax terrae</name>
    <dbReference type="NCBI Taxonomy" id="2923278"/>
    <lineage>
        <taxon>Bacteria</taxon>
        <taxon>Pseudomonadati</taxon>
        <taxon>Pseudomonadota</taxon>
        <taxon>Betaproteobacteria</taxon>
        <taxon>Burkholderiales</taxon>
        <taxon>Comamonadaceae</taxon>
        <taxon>Variovorax</taxon>
    </lineage>
</organism>
<dbReference type="Gene3D" id="3.20.20.100">
    <property type="entry name" value="NADP-dependent oxidoreductase domain"/>
    <property type="match status" value="1"/>
</dbReference>
<sequence length="354" mass="37325">MSQPALPTRPVGRSSLRVSVLGLGCATLGGSRFPVSPQVAAGAIHQAWNDGVRYVDTAPFYGYGAAERRVGDALRAMPRGDWVLSTKVGRLLVPCANPPAGAGGTPRPMPFDAVYDYSYDGVMRSFEASLQRLGLDRIDMLFVHDIGAYVHGAAHAGHMQALERGGYRALDSLRSGGAVRAIGLGVFETAVCLEAMQWGHWDAFLLAGGYTLLGQEPLMDLLPACETQGVSLIVGSPLNSGILAGGGLWNYKAPPPPVAARAEGIRDVCAAFGVPVVAAALQFVLAHPAVAAVLPGPRSAQEQADNLRALHHPIPPGLWAALRDRHLLHPQAPVPQGPVVSTDSIERTMHEVQS</sequence>
<evidence type="ECO:0000313" key="3">
    <source>
        <dbReference type="Proteomes" id="UP001139447"/>
    </source>
</evidence>
<dbReference type="InterPro" id="IPR023210">
    <property type="entry name" value="NADP_OxRdtase_dom"/>
</dbReference>
<dbReference type="SUPFAM" id="SSF51430">
    <property type="entry name" value="NAD(P)-linked oxidoreductase"/>
    <property type="match status" value="1"/>
</dbReference>
<gene>
    <name evidence="2" type="ORF">MMF98_07020</name>
</gene>
<feature type="domain" description="NADP-dependent oxidoreductase" evidence="1">
    <location>
        <begin position="21"/>
        <end position="321"/>
    </location>
</feature>
<dbReference type="InterPro" id="IPR020471">
    <property type="entry name" value="AKR"/>
</dbReference>
<dbReference type="PANTHER" id="PTHR42686">
    <property type="entry name" value="GH17980P-RELATED"/>
    <property type="match status" value="1"/>
</dbReference>
<name>A0A9X1VTD3_9BURK</name>
<keyword evidence="3" id="KW-1185">Reference proteome</keyword>
<dbReference type="PANTHER" id="PTHR42686:SF1">
    <property type="entry name" value="GH17980P-RELATED"/>
    <property type="match status" value="1"/>
</dbReference>
<dbReference type="AlphaFoldDB" id="A0A9X1VTD3"/>
<evidence type="ECO:0000313" key="2">
    <source>
        <dbReference type="EMBL" id="MCJ0762958.1"/>
    </source>
</evidence>